<dbReference type="SUPFAM" id="SSF52047">
    <property type="entry name" value="RNI-like"/>
    <property type="match status" value="1"/>
</dbReference>
<proteinExistence type="predicted"/>
<evidence type="ECO:0000313" key="1">
    <source>
        <dbReference type="EMBL" id="KDR81201.1"/>
    </source>
</evidence>
<dbReference type="EMBL" id="KL142371">
    <property type="protein sequence ID" value="KDR81201.1"/>
    <property type="molecule type" value="Genomic_DNA"/>
</dbReference>
<name>A0A067TDF7_GALM3</name>
<reference evidence="2" key="1">
    <citation type="journal article" date="2014" name="Proc. Natl. Acad. Sci. U.S.A.">
        <title>Extensive sampling of basidiomycete genomes demonstrates inadequacy of the white-rot/brown-rot paradigm for wood decay fungi.</title>
        <authorList>
            <person name="Riley R."/>
            <person name="Salamov A.A."/>
            <person name="Brown D.W."/>
            <person name="Nagy L.G."/>
            <person name="Floudas D."/>
            <person name="Held B.W."/>
            <person name="Levasseur A."/>
            <person name="Lombard V."/>
            <person name="Morin E."/>
            <person name="Otillar R."/>
            <person name="Lindquist E.A."/>
            <person name="Sun H."/>
            <person name="LaButti K.M."/>
            <person name="Schmutz J."/>
            <person name="Jabbour D."/>
            <person name="Luo H."/>
            <person name="Baker S.E."/>
            <person name="Pisabarro A.G."/>
            <person name="Walton J.D."/>
            <person name="Blanchette R.A."/>
            <person name="Henrissat B."/>
            <person name="Martin F."/>
            <person name="Cullen D."/>
            <person name="Hibbett D.S."/>
            <person name="Grigoriev I.V."/>
        </authorList>
    </citation>
    <scope>NUCLEOTIDE SEQUENCE [LARGE SCALE GENOMIC DNA]</scope>
    <source>
        <strain evidence="2">CBS 339.88</strain>
    </source>
</reference>
<organism evidence="1 2">
    <name type="scientific">Galerina marginata (strain CBS 339.88)</name>
    <dbReference type="NCBI Taxonomy" id="685588"/>
    <lineage>
        <taxon>Eukaryota</taxon>
        <taxon>Fungi</taxon>
        <taxon>Dikarya</taxon>
        <taxon>Basidiomycota</taxon>
        <taxon>Agaricomycotina</taxon>
        <taxon>Agaricomycetes</taxon>
        <taxon>Agaricomycetidae</taxon>
        <taxon>Agaricales</taxon>
        <taxon>Agaricineae</taxon>
        <taxon>Strophariaceae</taxon>
        <taxon>Galerina</taxon>
    </lineage>
</organism>
<protein>
    <recommendedName>
        <fullName evidence="3">F-box domain-containing protein</fullName>
    </recommendedName>
</protein>
<gene>
    <name evidence="1" type="ORF">GALMADRAFT_208021</name>
</gene>
<dbReference type="Proteomes" id="UP000027222">
    <property type="component" value="Unassembled WGS sequence"/>
</dbReference>
<evidence type="ECO:0008006" key="3">
    <source>
        <dbReference type="Google" id="ProtNLM"/>
    </source>
</evidence>
<dbReference type="HOGENOM" id="CLU_752364_0_0_1"/>
<evidence type="ECO:0000313" key="2">
    <source>
        <dbReference type="Proteomes" id="UP000027222"/>
    </source>
</evidence>
<keyword evidence="2" id="KW-1185">Reference proteome</keyword>
<accession>A0A067TDF7</accession>
<dbReference type="AlphaFoldDB" id="A0A067TDF7"/>
<sequence length="368" mass="41373">MAFLAPSGIKPRSLSRRVYAKLFPSDTIFFADAAPCLHSLIIRAMKFKLSGPWLSQIRRLSLFYCSIAVSELLSTLTNMGSLEVLQLGYMELPNPHINQHRWPTVTLPRLKRLFISDTVQTLNIFLGHMALPLAVCLFADSRSYEPNIDPPTSDDFSIFGKSLVAYFQNHSVQKCQANMLSCAMESELLIVGVLQVPEVPFPTHIPRHQFTFNTGPISPGPLPAHALVCTILRSFASSDLSNITILEIDLVNSTLDRSDVDLISFLKALVKVEEIRTRSVMLQMLLDITSDGFILLPSLHTIYFNSSEDLKSDVIMRFLLQRRDSGVPIKTFDLTSCSSSAPFQLLFLEEIEGLVVRWNQEMRHGIEE</sequence>